<accession>A0ABT6FJC4</accession>
<keyword evidence="3" id="KW-1185">Reference proteome</keyword>
<dbReference type="RefSeq" id="WP_277863926.1">
    <property type="nucleotide sequence ID" value="NZ_JARRAG010000002.1"/>
</dbReference>
<comment type="caution">
    <text evidence="2">The sequence shown here is derived from an EMBL/GenBank/DDBJ whole genome shotgun (WGS) entry which is preliminary data.</text>
</comment>
<dbReference type="Gene3D" id="2.30.42.10">
    <property type="match status" value="1"/>
</dbReference>
<feature type="domain" description="PDZ" evidence="1">
    <location>
        <begin position="217"/>
        <end position="304"/>
    </location>
</feature>
<dbReference type="PROSITE" id="PS50106">
    <property type="entry name" value="PDZ"/>
    <property type="match status" value="1"/>
</dbReference>
<dbReference type="Proteomes" id="UP001216907">
    <property type="component" value="Unassembled WGS sequence"/>
</dbReference>
<evidence type="ECO:0000313" key="2">
    <source>
        <dbReference type="EMBL" id="MDG3007652.1"/>
    </source>
</evidence>
<dbReference type="SMART" id="SM00228">
    <property type="entry name" value="PDZ"/>
    <property type="match status" value="1"/>
</dbReference>
<dbReference type="InterPro" id="IPR036034">
    <property type="entry name" value="PDZ_sf"/>
</dbReference>
<dbReference type="Pfam" id="PF13650">
    <property type="entry name" value="Asp_protease_2"/>
    <property type="match status" value="1"/>
</dbReference>
<dbReference type="InterPro" id="IPR021109">
    <property type="entry name" value="Peptidase_aspartic_dom_sf"/>
</dbReference>
<dbReference type="InterPro" id="IPR001969">
    <property type="entry name" value="Aspartic_peptidase_AS"/>
</dbReference>
<dbReference type="CDD" id="cd05483">
    <property type="entry name" value="retropepsin_like_bacteria"/>
    <property type="match status" value="1"/>
</dbReference>
<protein>
    <submittedName>
        <fullName evidence="2">PDZ domain-containing protein</fullName>
    </submittedName>
</protein>
<evidence type="ECO:0000313" key="3">
    <source>
        <dbReference type="Proteomes" id="UP001216907"/>
    </source>
</evidence>
<evidence type="ECO:0000259" key="1">
    <source>
        <dbReference type="PROSITE" id="PS50106"/>
    </source>
</evidence>
<organism evidence="2 3">
    <name type="scientific">Paludisphaera mucosa</name>
    <dbReference type="NCBI Taxonomy" id="3030827"/>
    <lineage>
        <taxon>Bacteria</taxon>
        <taxon>Pseudomonadati</taxon>
        <taxon>Planctomycetota</taxon>
        <taxon>Planctomycetia</taxon>
        <taxon>Isosphaerales</taxon>
        <taxon>Isosphaeraceae</taxon>
        <taxon>Paludisphaera</taxon>
    </lineage>
</organism>
<sequence>MERTLLVAFTPVWQGRTMISKKSIGIAAALATALAASAVATQDKPDVAPKDPQIGRAFRVPYRLTDTNHFLVRVRVNGQGPFNFLVDSGAPALYVATEAAAKIGIAPPEKGFWTPLDSLEIEGGARLEKVKARVEDPFQLVGMNALGLPGATIDGILGFTILARFKLDIDLTRDRMTWTRLDFTPGDPPVPDDRDRANPPVELQLMNALGPVAKGLAFLIGKQPEEELAPRGFLGLEWAEAADAKAVQIIRVLPDSPAAAAGLAAGDALVRIDGKPVDGLKSARESLAALRRNQAIELIVKRGGEEKAFKVKAGEGL</sequence>
<dbReference type="Gene3D" id="2.40.70.10">
    <property type="entry name" value="Acid Proteases"/>
    <property type="match status" value="1"/>
</dbReference>
<proteinExistence type="predicted"/>
<dbReference type="InterPro" id="IPR034122">
    <property type="entry name" value="Retropepsin-like_bacterial"/>
</dbReference>
<dbReference type="EMBL" id="JARRAG010000002">
    <property type="protein sequence ID" value="MDG3007652.1"/>
    <property type="molecule type" value="Genomic_DNA"/>
</dbReference>
<dbReference type="SUPFAM" id="SSF50156">
    <property type="entry name" value="PDZ domain-like"/>
    <property type="match status" value="1"/>
</dbReference>
<dbReference type="Pfam" id="PF13180">
    <property type="entry name" value="PDZ_2"/>
    <property type="match status" value="1"/>
</dbReference>
<dbReference type="PROSITE" id="PS00141">
    <property type="entry name" value="ASP_PROTEASE"/>
    <property type="match status" value="1"/>
</dbReference>
<dbReference type="InterPro" id="IPR001478">
    <property type="entry name" value="PDZ"/>
</dbReference>
<gene>
    <name evidence="2" type="ORF">PZE19_28135</name>
</gene>
<name>A0ABT6FJC4_9BACT</name>
<reference evidence="2 3" key="1">
    <citation type="submission" date="2023-03" db="EMBL/GenBank/DDBJ databases">
        <title>Paludisphaera mucosa sp. nov. a novel planctomycete from northern fen.</title>
        <authorList>
            <person name="Ivanova A."/>
        </authorList>
    </citation>
    <scope>NUCLEOTIDE SEQUENCE [LARGE SCALE GENOMIC DNA]</scope>
    <source>
        <strain evidence="2 3">Pla2</strain>
    </source>
</reference>
<dbReference type="SUPFAM" id="SSF50630">
    <property type="entry name" value="Acid proteases"/>
    <property type="match status" value="1"/>
</dbReference>